<protein>
    <recommendedName>
        <fullName evidence="1">Integrase zinc-binding domain-containing protein</fullName>
    </recommendedName>
</protein>
<reference evidence="2 3" key="1">
    <citation type="journal article" date="2021" name="Nat. Plants">
        <title>The Taxus genome provides insights into paclitaxel biosynthesis.</title>
        <authorList>
            <person name="Xiong X."/>
            <person name="Gou J."/>
            <person name="Liao Q."/>
            <person name="Li Y."/>
            <person name="Zhou Q."/>
            <person name="Bi G."/>
            <person name="Li C."/>
            <person name="Du R."/>
            <person name="Wang X."/>
            <person name="Sun T."/>
            <person name="Guo L."/>
            <person name="Liang H."/>
            <person name="Lu P."/>
            <person name="Wu Y."/>
            <person name="Zhang Z."/>
            <person name="Ro D.K."/>
            <person name="Shang Y."/>
            <person name="Huang S."/>
            <person name="Yan J."/>
        </authorList>
    </citation>
    <scope>NUCLEOTIDE SEQUENCE [LARGE SCALE GENOMIC DNA]</scope>
    <source>
        <strain evidence="2">Ta-2019</strain>
    </source>
</reference>
<accession>A0AA38CPP6</accession>
<name>A0AA38CPP6_TAXCH</name>
<organism evidence="2 3">
    <name type="scientific">Taxus chinensis</name>
    <name type="common">Chinese yew</name>
    <name type="synonym">Taxus wallichiana var. chinensis</name>
    <dbReference type="NCBI Taxonomy" id="29808"/>
    <lineage>
        <taxon>Eukaryota</taxon>
        <taxon>Viridiplantae</taxon>
        <taxon>Streptophyta</taxon>
        <taxon>Embryophyta</taxon>
        <taxon>Tracheophyta</taxon>
        <taxon>Spermatophyta</taxon>
        <taxon>Pinopsida</taxon>
        <taxon>Pinidae</taxon>
        <taxon>Conifers II</taxon>
        <taxon>Cupressales</taxon>
        <taxon>Taxaceae</taxon>
        <taxon>Taxus</taxon>
    </lineage>
</organism>
<proteinExistence type="predicted"/>
<sequence length="120" mass="14102">ECVYYIEARPAISECPWYADIINYIMDHTYPEGATPQQRRRLRIIVAKYVVIEQVLYRKAFDGMLLRCVDTEESKKILHESHSGICGGHFSGHATARKIHRMGYFWPTLEHDVIEFVRRC</sequence>
<keyword evidence="3" id="KW-1185">Reference proteome</keyword>
<comment type="caution">
    <text evidence="2">The sequence shown here is derived from an EMBL/GenBank/DDBJ whole genome shotgun (WGS) entry which is preliminary data.</text>
</comment>
<dbReference type="InterPro" id="IPR041588">
    <property type="entry name" value="Integrase_H2C2"/>
</dbReference>
<feature type="domain" description="Integrase zinc-binding" evidence="1">
    <location>
        <begin position="69"/>
        <end position="120"/>
    </location>
</feature>
<dbReference type="EMBL" id="JAHRHJ020000009">
    <property type="protein sequence ID" value="KAH9300524.1"/>
    <property type="molecule type" value="Genomic_DNA"/>
</dbReference>
<evidence type="ECO:0000313" key="2">
    <source>
        <dbReference type="EMBL" id="KAH9300524.1"/>
    </source>
</evidence>
<dbReference type="PANTHER" id="PTHR48475:SF1">
    <property type="entry name" value="RNASE H TYPE-1 DOMAIN-CONTAINING PROTEIN"/>
    <property type="match status" value="1"/>
</dbReference>
<dbReference type="OMA" id="REASTIM"/>
<dbReference type="PANTHER" id="PTHR48475">
    <property type="entry name" value="RIBONUCLEASE H"/>
    <property type="match status" value="1"/>
</dbReference>
<dbReference type="AlphaFoldDB" id="A0AA38CPP6"/>
<dbReference type="Proteomes" id="UP000824469">
    <property type="component" value="Unassembled WGS sequence"/>
</dbReference>
<dbReference type="Pfam" id="PF17921">
    <property type="entry name" value="Integrase_H2C2"/>
    <property type="match status" value="1"/>
</dbReference>
<feature type="non-terminal residue" evidence="2">
    <location>
        <position position="1"/>
    </location>
</feature>
<dbReference type="Gene3D" id="1.10.340.70">
    <property type="match status" value="1"/>
</dbReference>
<evidence type="ECO:0000259" key="1">
    <source>
        <dbReference type="Pfam" id="PF17921"/>
    </source>
</evidence>
<gene>
    <name evidence="2" type="ORF">KI387_012107</name>
</gene>
<evidence type="ECO:0000313" key="3">
    <source>
        <dbReference type="Proteomes" id="UP000824469"/>
    </source>
</evidence>
<feature type="non-terminal residue" evidence="2">
    <location>
        <position position="120"/>
    </location>
</feature>